<dbReference type="RefSeq" id="WP_290195782.1">
    <property type="nucleotide sequence ID" value="NZ_CP047654.1"/>
</dbReference>
<dbReference type="Gene3D" id="3.40.50.1360">
    <property type="match status" value="1"/>
</dbReference>
<proteinExistence type="inferred from homology"/>
<dbReference type="InterPro" id="IPR018321">
    <property type="entry name" value="Glucosamine6P_isomerase_CS"/>
</dbReference>
<dbReference type="NCBIfam" id="TIGR00502">
    <property type="entry name" value="nagB"/>
    <property type="match status" value="1"/>
</dbReference>
<evidence type="ECO:0000313" key="6">
    <source>
        <dbReference type="Proteomes" id="UP001180840"/>
    </source>
</evidence>
<evidence type="ECO:0000313" key="5">
    <source>
        <dbReference type="EMBL" id="MDR7330267.1"/>
    </source>
</evidence>
<sequence>MEILIRDTPAEVADAAADIVAAYVRKTNQNPDRSCVLGLATGSTPVATYRELIRRHREEGLSFAGLTAFCLDEYIGLPREHQESYYRFIRDNFTAHIDIADDAVNSPDGMDPRPWKAAERYDAAIKAAGGIDVQILGIGSNGHIGFNEPGSPLRGRTRVETLHPQTIRDNARFFQDDVEDVPTHAITQGLGTILDADHLVLLATGENKAYAVHSLVEGPITTSIPASMLQLADKATVIVDESAASMLREREYYRHREELRPSWMGPDMRPIED</sequence>
<dbReference type="EC" id="3.5.99.6" evidence="3"/>
<comment type="pathway">
    <text evidence="3">Amino-sugar metabolism; N-acetylneuraminate degradation; D-fructose 6-phosphate from N-acetylneuraminate: step 5/5.</text>
</comment>
<evidence type="ECO:0000259" key="4">
    <source>
        <dbReference type="Pfam" id="PF01182"/>
    </source>
</evidence>
<dbReference type="SUPFAM" id="SSF100950">
    <property type="entry name" value="NagB/RpiA/CoA transferase-like"/>
    <property type="match status" value="1"/>
</dbReference>
<accession>A0ABU2A199</accession>
<dbReference type="PANTHER" id="PTHR11280">
    <property type="entry name" value="GLUCOSAMINE-6-PHOSPHATE ISOMERASE"/>
    <property type="match status" value="1"/>
</dbReference>
<dbReference type="InterPro" id="IPR006148">
    <property type="entry name" value="Glc/Gal-6P_isomerase"/>
</dbReference>
<evidence type="ECO:0000256" key="1">
    <source>
        <dbReference type="ARBA" id="ARBA00022801"/>
    </source>
</evidence>
<keyword evidence="1 3" id="KW-0378">Hydrolase</keyword>
<feature type="domain" description="Glucosamine/galactosamine-6-phosphate isomerase" evidence="4">
    <location>
        <begin position="8"/>
        <end position="236"/>
    </location>
</feature>
<comment type="similarity">
    <text evidence="3">Belongs to the glucosamine/galactosamine-6-phosphate isomerase family. NagB subfamily.</text>
</comment>
<dbReference type="PROSITE" id="PS01161">
    <property type="entry name" value="GLC_GALNAC_ISOMERASE"/>
    <property type="match status" value="1"/>
</dbReference>
<dbReference type="Proteomes" id="UP001180840">
    <property type="component" value="Unassembled WGS sequence"/>
</dbReference>
<protein>
    <recommendedName>
        <fullName evidence="3">Glucosamine-6-phosphate deaminase</fullName>
        <ecNumber evidence="3">3.5.99.6</ecNumber>
    </recommendedName>
    <alternativeName>
        <fullName evidence="3">GlcN6P deaminase</fullName>
        <shortName evidence="3">GNPDA</shortName>
    </alternativeName>
    <alternativeName>
        <fullName evidence="3">Glucosamine-6-phosphate isomerase</fullName>
    </alternativeName>
</protein>
<comment type="caution">
    <text evidence="5">The sequence shown here is derived from an EMBL/GenBank/DDBJ whole genome shotgun (WGS) entry which is preliminary data.</text>
</comment>
<dbReference type="InterPro" id="IPR004547">
    <property type="entry name" value="Glucosamine6P_isomerase"/>
</dbReference>
<dbReference type="GO" id="GO:0004342">
    <property type="term" value="F:glucosamine-6-phosphate deaminase activity"/>
    <property type="evidence" value="ECO:0007669"/>
    <property type="project" value="UniProtKB-EC"/>
</dbReference>
<keyword evidence="6" id="KW-1185">Reference proteome</keyword>
<name>A0ABU2A199_9CORY</name>
<gene>
    <name evidence="3" type="primary">nagB</name>
    <name evidence="5" type="ORF">J2S39_001943</name>
</gene>
<comment type="function">
    <text evidence="3">Catalyzes the reversible isomerization-deamination of glucosamine 6-phosphate (GlcN6P) to form fructose 6-phosphate (Fru6P) and ammonium ion.</text>
</comment>
<organism evidence="5 6">
    <name type="scientific">Corynebacterium guangdongense</name>
    <dbReference type="NCBI Taxonomy" id="1783348"/>
    <lineage>
        <taxon>Bacteria</taxon>
        <taxon>Bacillati</taxon>
        <taxon>Actinomycetota</taxon>
        <taxon>Actinomycetes</taxon>
        <taxon>Mycobacteriales</taxon>
        <taxon>Corynebacteriaceae</taxon>
        <taxon>Corynebacterium</taxon>
    </lineage>
</organism>
<evidence type="ECO:0000256" key="3">
    <source>
        <dbReference type="HAMAP-Rule" id="MF_01241"/>
    </source>
</evidence>
<dbReference type="CDD" id="cd01399">
    <property type="entry name" value="GlcN6P_deaminase"/>
    <property type="match status" value="1"/>
</dbReference>
<feature type="active site" description="Proton acceptor; for enolization step" evidence="3">
    <location>
        <position position="72"/>
    </location>
</feature>
<evidence type="ECO:0000256" key="2">
    <source>
        <dbReference type="ARBA" id="ARBA00023277"/>
    </source>
</evidence>
<dbReference type="NCBIfam" id="NF001684">
    <property type="entry name" value="PRK00443.1-4"/>
    <property type="match status" value="1"/>
</dbReference>
<reference evidence="5" key="1">
    <citation type="submission" date="2023-07" db="EMBL/GenBank/DDBJ databases">
        <title>Sequencing the genomes of 1000 actinobacteria strains.</title>
        <authorList>
            <person name="Klenk H.-P."/>
        </authorList>
    </citation>
    <scope>NUCLEOTIDE SEQUENCE</scope>
    <source>
        <strain evidence="5">DSM 107476</strain>
    </source>
</reference>
<dbReference type="EMBL" id="JAVDXZ010000001">
    <property type="protein sequence ID" value="MDR7330267.1"/>
    <property type="molecule type" value="Genomic_DNA"/>
</dbReference>
<dbReference type="Pfam" id="PF01182">
    <property type="entry name" value="Glucosamine_iso"/>
    <property type="match status" value="1"/>
</dbReference>
<dbReference type="PANTHER" id="PTHR11280:SF5">
    <property type="entry name" value="GLUCOSAMINE-6-PHOSPHATE ISOMERASE"/>
    <property type="match status" value="1"/>
</dbReference>
<dbReference type="InterPro" id="IPR037171">
    <property type="entry name" value="NagB/RpiA_transferase-like"/>
</dbReference>
<comment type="caution">
    <text evidence="3">Lacks conserved residue(s) required for the propagation of feature annotation.</text>
</comment>
<comment type="catalytic activity">
    <reaction evidence="3">
        <text>alpha-D-glucosamine 6-phosphate + H2O = beta-D-fructose 6-phosphate + NH4(+)</text>
        <dbReference type="Rhea" id="RHEA:12172"/>
        <dbReference type="ChEBI" id="CHEBI:15377"/>
        <dbReference type="ChEBI" id="CHEBI:28938"/>
        <dbReference type="ChEBI" id="CHEBI:57634"/>
        <dbReference type="ChEBI" id="CHEBI:75989"/>
        <dbReference type="EC" id="3.5.99.6"/>
    </reaction>
</comment>
<dbReference type="HAMAP" id="MF_01241">
    <property type="entry name" value="GlcN6P_deamin"/>
    <property type="match status" value="1"/>
</dbReference>
<feature type="active site" description="For ring-opening step" evidence="3">
    <location>
        <position position="148"/>
    </location>
</feature>
<keyword evidence="2 3" id="KW-0119">Carbohydrate metabolism</keyword>
<feature type="active site" description="Proton acceptor; for ring-opening step" evidence="3">
    <location>
        <position position="143"/>
    </location>
</feature>
<feature type="active site" description="For ring-opening step" evidence="3">
    <location>
        <position position="141"/>
    </location>
</feature>